<dbReference type="InterPro" id="IPR041685">
    <property type="entry name" value="AAA_GajA/Old/RecF-like"/>
</dbReference>
<evidence type="ECO:0000313" key="3">
    <source>
        <dbReference type="Proteomes" id="UP001302120"/>
    </source>
</evidence>
<dbReference type="EMBL" id="JAYGHG010000016">
    <property type="protein sequence ID" value="MEA5581910.1"/>
    <property type="molecule type" value="Genomic_DNA"/>
</dbReference>
<dbReference type="InterPro" id="IPR051396">
    <property type="entry name" value="Bact_Antivir_Def_Nuclease"/>
</dbReference>
<sequence length="654" mass="75473">MFIKKLQAFNYKSYLDSGLMEFTPGINIIVGRNNAGKTSLLELLTLDFESHPHKSIKTLPNKTSRIQKRKSSVEIIWQISTEEVRNFINDWSPNIGISKLSKVFLIRPEYKYNSLKENPKDEFMHMHMDEAFEKFKNTLEVLYFWEIKIFLPSDIKINNNRFKVLPNSNSFELISSINGDDFYKLKFKSPEGCSFSFNITKQEDADTVRLVECIVYIYQNIVYKMFEIFYNRIYRFKAERLNVDSCKAENNHELKSDASNLAEVLFILQGRIPGMFAQFNELVSIILPEIKWISVVQKEDSNVEIMVWNLDPKLNRDDLSLPLSSCGSGVGQVLAILYILVSSEEPRTLIIDEPQSFLHPGAARKLIEIIKQFPQHQYFIATHSPEIITAANPSNIIKLQYQDCETKASVIDSKKIESQNAILDDLGVRLSDVFGADNILWVEGQTEEKCFPLIIENLLKIPLMGTKILSVHSTDALLDGKRSDLVFDIYQKLTTGASLFPTAMGFIFDRESKTERKIQELEKKGVKFLQLPMYENYLLVPEAISAIINQEATWLEELITSNQVQQYLHLDRITKEKEYLLQGVKKEEILDDNWLLKVHGAKVLEAIFRELCDSKLEFRKTKHSPMITEWLIKNQPESLCGLSEELKICLNKTK</sequence>
<dbReference type="InterPro" id="IPR027417">
    <property type="entry name" value="P-loop_NTPase"/>
</dbReference>
<protein>
    <submittedName>
        <fullName evidence="2">AAA family ATPase</fullName>
    </submittedName>
</protein>
<dbReference type="Proteomes" id="UP001302120">
    <property type="component" value="Unassembled WGS sequence"/>
</dbReference>
<dbReference type="Pfam" id="PF13175">
    <property type="entry name" value="AAA_15"/>
    <property type="match status" value="1"/>
</dbReference>
<dbReference type="PANTHER" id="PTHR43581">
    <property type="entry name" value="ATP/GTP PHOSPHATASE"/>
    <property type="match status" value="1"/>
</dbReference>
<accession>A0ABU5UFN1</accession>
<dbReference type="Gene3D" id="3.40.50.300">
    <property type="entry name" value="P-loop containing nucleotide triphosphate hydrolases"/>
    <property type="match status" value="1"/>
</dbReference>
<name>A0ABU5UFN1_9CYAN</name>
<dbReference type="PANTHER" id="PTHR43581:SF4">
    <property type="entry name" value="ATP_GTP PHOSPHATASE"/>
    <property type="match status" value="1"/>
</dbReference>
<evidence type="ECO:0000259" key="1">
    <source>
        <dbReference type="Pfam" id="PF13175"/>
    </source>
</evidence>
<feature type="domain" description="Endonuclease GajA/Old nuclease/RecF-like AAA" evidence="1">
    <location>
        <begin position="1"/>
        <end position="388"/>
    </location>
</feature>
<proteinExistence type="predicted"/>
<dbReference type="SUPFAM" id="SSF52540">
    <property type="entry name" value="P-loop containing nucleoside triphosphate hydrolases"/>
    <property type="match status" value="1"/>
</dbReference>
<gene>
    <name evidence="2" type="ORF">VB620_11230</name>
</gene>
<comment type="caution">
    <text evidence="2">The sequence shown here is derived from an EMBL/GenBank/DDBJ whole genome shotgun (WGS) entry which is preliminary data.</text>
</comment>
<organism evidence="2 3">
    <name type="scientific">Nodularia harveyana UHCC-0300</name>
    <dbReference type="NCBI Taxonomy" id="2974287"/>
    <lineage>
        <taxon>Bacteria</taxon>
        <taxon>Bacillati</taxon>
        <taxon>Cyanobacteriota</taxon>
        <taxon>Cyanophyceae</taxon>
        <taxon>Nostocales</taxon>
        <taxon>Nodulariaceae</taxon>
        <taxon>Nodularia</taxon>
    </lineage>
</organism>
<evidence type="ECO:0000313" key="2">
    <source>
        <dbReference type="EMBL" id="MEA5581910.1"/>
    </source>
</evidence>
<keyword evidence="3" id="KW-1185">Reference proteome</keyword>
<reference evidence="2 3" key="1">
    <citation type="submission" date="2023-12" db="EMBL/GenBank/DDBJ databases">
        <title>Baltic Sea Cyanobacteria.</title>
        <authorList>
            <person name="Delbaje E."/>
            <person name="Fewer D.P."/>
            <person name="Shishido T.K."/>
        </authorList>
    </citation>
    <scope>NUCLEOTIDE SEQUENCE [LARGE SCALE GENOMIC DNA]</scope>
    <source>
        <strain evidence="2 3">UHCC-0300</strain>
    </source>
</reference>